<dbReference type="InterPro" id="IPR039418">
    <property type="entry name" value="LexA-like"/>
</dbReference>
<dbReference type="GO" id="GO:0016787">
    <property type="term" value="F:hydrolase activity"/>
    <property type="evidence" value="ECO:0007669"/>
    <property type="project" value="UniProtKB-KW"/>
</dbReference>
<evidence type="ECO:0000256" key="4">
    <source>
        <dbReference type="ARBA" id="ARBA00022813"/>
    </source>
</evidence>
<dbReference type="InterPro" id="IPR015927">
    <property type="entry name" value="Peptidase_S24_S26A/B/C"/>
</dbReference>
<dbReference type="eggNOG" id="COG1974">
    <property type="taxonomic scope" value="Bacteria"/>
</dbReference>
<dbReference type="SUPFAM" id="SSF51306">
    <property type="entry name" value="LexA/Signal peptidase"/>
    <property type="match status" value="1"/>
</dbReference>
<keyword evidence="2" id="KW-0227">DNA damage</keyword>
<dbReference type="GO" id="GO:0006281">
    <property type="term" value="P:DNA repair"/>
    <property type="evidence" value="ECO:0007669"/>
    <property type="project" value="UniProtKB-KW"/>
</dbReference>
<dbReference type="AlphaFoldDB" id="H8YVI2"/>
<reference evidence="9 10" key="2">
    <citation type="submission" date="2011-11" db="EMBL/GenBank/DDBJ databases">
        <authorList>
            <consortium name="US DOE Joint Genome Institute"/>
            <person name="Lucas S."/>
            <person name="Han J."/>
            <person name="Lapidus A."/>
            <person name="Cheng J.-F."/>
            <person name="Goodwin L."/>
            <person name="Pitluck S."/>
            <person name="Peters L."/>
            <person name="Ovchinnikova G."/>
            <person name="Zhang X."/>
            <person name="Detter J.C."/>
            <person name="Han C."/>
            <person name="Tapia R."/>
            <person name="Land M."/>
            <person name="Hauser L."/>
            <person name="Kyrpides N."/>
            <person name="Ivanova N."/>
            <person name="Pagani I."/>
            <person name="Vogl K."/>
            <person name="Liu Z."/>
            <person name="Overmann J."/>
            <person name="Frigaard N.-U."/>
            <person name="Bryant D."/>
            <person name="Woyke T."/>
        </authorList>
    </citation>
    <scope>NUCLEOTIDE SEQUENCE [LARGE SCALE GENOMIC DNA]</scope>
    <source>
        <strain evidence="9 10">970</strain>
    </source>
</reference>
<dbReference type="GO" id="GO:0003677">
    <property type="term" value="F:DNA binding"/>
    <property type="evidence" value="ECO:0007669"/>
    <property type="project" value="InterPro"/>
</dbReference>
<dbReference type="PANTHER" id="PTHR33516">
    <property type="entry name" value="LEXA REPRESSOR"/>
    <property type="match status" value="1"/>
</dbReference>
<evidence type="ECO:0000256" key="1">
    <source>
        <dbReference type="ARBA" id="ARBA00007484"/>
    </source>
</evidence>
<dbReference type="Pfam" id="PF00717">
    <property type="entry name" value="Peptidase_S24"/>
    <property type="match status" value="1"/>
</dbReference>
<dbReference type="GO" id="GO:0009432">
    <property type="term" value="P:SOS response"/>
    <property type="evidence" value="ECO:0007669"/>
    <property type="project" value="UniProtKB-KW"/>
</dbReference>
<evidence type="ECO:0000313" key="9">
    <source>
        <dbReference type="EMBL" id="EIC23922.1"/>
    </source>
</evidence>
<dbReference type="STRING" id="631362.Thi970DRAFT_00057"/>
<evidence type="ECO:0000256" key="2">
    <source>
        <dbReference type="ARBA" id="ARBA00022763"/>
    </source>
</evidence>
<dbReference type="GO" id="GO:0006355">
    <property type="term" value="P:regulation of DNA-templated transcription"/>
    <property type="evidence" value="ECO:0007669"/>
    <property type="project" value="InterPro"/>
</dbReference>
<dbReference type="InterPro" id="IPR050077">
    <property type="entry name" value="LexA_repressor"/>
</dbReference>
<protein>
    <submittedName>
        <fullName evidence="9">SOS response transcriptional repressor, RecA-mediated autopeptidase</fullName>
    </submittedName>
</protein>
<dbReference type="HOGENOM" id="CLU_1371670_0_0_6"/>
<reference evidence="10" key="1">
    <citation type="submission" date="2011-06" db="EMBL/GenBank/DDBJ databases">
        <authorList>
            <consortium name="US DOE Joint Genome Institute (JGI-PGF)"/>
            <person name="Lucas S."/>
            <person name="Han J."/>
            <person name="Lapidus A."/>
            <person name="Cheng J.-F."/>
            <person name="Goodwin L."/>
            <person name="Pitluck S."/>
            <person name="Peters L."/>
            <person name="Land M.L."/>
            <person name="Hauser L."/>
            <person name="Vogl K."/>
            <person name="Liu Z."/>
            <person name="Overmann J."/>
            <person name="Frigaard N.-U."/>
            <person name="Bryant D.A."/>
            <person name="Woyke T.J."/>
        </authorList>
    </citation>
    <scope>NUCLEOTIDE SEQUENCE [LARGE SCALE GENOMIC DNA]</scope>
    <source>
        <strain evidence="10">970</strain>
    </source>
</reference>
<gene>
    <name evidence="9" type="ORF">Thi970DRAFT_00057</name>
</gene>
<keyword evidence="3 7" id="KW-0378">Hydrolase</keyword>
<accession>H8YVI2</accession>
<dbReference type="PRINTS" id="PR00726">
    <property type="entry name" value="LEXASERPTASE"/>
</dbReference>
<keyword evidence="10" id="KW-1185">Reference proteome</keyword>
<evidence type="ECO:0000256" key="3">
    <source>
        <dbReference type="ARBA" id="ARBA00022801"/>
    </source>
</evidence>
<dbReference type="NCBIfam" id="NF007621">
    <property type="entry name" value="PRK10276.1"/>
    <property type="match status" value="1"/>
</dbReference>
<evidence type="ECO:0000256" key="6">
    <source>
        <dbReference type="ARBA" id="ARBA00023236"/>
    </source>
</evidence>
<keyword evidence="4 7" id="KW-0068">Autocatalytic cleavage</keyword>
<dbReference type="Proteomes" id="UP000002964">
    <property type="component" value="Unassembled WGS sequence"/>
</dbReference>
<evidence type="ECO:0000313" key="10">
    <source>
        <dbReference type="Proteomes" id="UP000002964"/>
    </source>
</evidence>
<dbReference type="InterPro" id="IPR006197">
    <property type="entry name" value="Peptidase_S24_LexA"/>
</dbReference>
<dbReference type="CDD" id="cd06529">
    <property type="entry name" value="S24_LexA-like"/>
    <property type="match status" value="1"/>
</dbReference>
<keyword evidence="6" id="KW-0742">SOS response</keyword>
<feature type="domain" description="Peptidase S24/S26A/S26B/S26C" evidence="8">
    <location>
        <begin position="82"/>
        <end position="192"/>
    </location>
</feature>
<dbReference type="MEROPS" id="S24.003"/>
<evidence type="ECO:0000256" key="7">
    <source>
        <dbReference type="RuleBase" id="RU003991"/>
    </source>
</evidence>
<dbReference type="EMBL" id="JH603163">
    <property type="protein sequence ID" value="EIC23922.1"/>
    <property type="molecule type" value="Genomic_DNA"/>
</dbReference>
<proteinExistence type="inferred from homology"/>
<dbReference type="PANTHER" id="PTHR33516:SF2">
    <property type="entry name" value="LEXA REPRESSOR-RELATED"/>
    <property type="match status" value="1"/>
</dbReference>
<evidence type="ECO:0000256" key="5">
    <source>
        <dbReference type="ARBA" id="ARBA00023204"/>
    </source>
</evidence>
<comment type="similarity">
    <text evidence="1 7">Belongs to the peptidase S24 family.</text>
</comment>
<name>H8YVI2_9GAMM</name>
<organism evidence="9 10">
    <name type="scientific">Thiorhodovibrio frisius</name>
    <dbReference type="NCBI Taxonomy" id="631362"/>
    <lineage>
        <taxon>Bacteria</taxon>
        <taxon>Pseudomonadati</taxon>
        <taxon>Pseudomonadota</taxon>
        <taxon>Gammaproteobacteria</taxon>
        <taxon>Chromatiales</taxon>
        <taxon>Chromatiaceae</taxon>
        <taxon>Thiorhodovibrio</taxon>
    </lineage>
</organism>
<dbReference type="Gene3D" id="2.10.109.10">
    <property type="entry name" value="Umud Fragment, subunit A"/>
    <property type="match status" value="1"/>
</dbReference>
<dbReference type="InterPro" id="IPR036286">
    <property type="entry name" value="LexA/Signal_pep-like_sf"/>
</dbReference>
<keyword evidence="5" id="KW-0234">DNA repair</keyword>
<evidence type="ECO:0000259" key="8">
    <source>
        <dbReference type="Pfam" id="PF00717"/>
    </source>
</evidence>
<sequence length="199" mass="21731">MAQWTVVGTILFLLTVLPAALTCMSLTIFPPAAGRIEPCPAACPHTHWSRFRPSGSAGDLVAPIGRPAVRSPLSLRRFRWPVQAGFPSPAEDDQDAAIDLNTLLAPHPEACFLLRVRGCSMTDAGVEDGDLVLVDRSLEPRHGRMVIAVVDGEFTLKRLHRQGSQVRLEAAHTQYPAIELKDGQELQVWGVVTRVIKTV</sequence>